<gene>
    <name evidence="2" type="ORF">QNI22_14300</name>
</gene>
<proteinExistence type="predicted"/>
<accession>A0AAE3R5M5</accession>
<sequence>MDSDILSALVSFILGSLFSIWLNKRDYKRNRITTSVNEVILLLNNWYNQLHEIYIDITTNGIPPAYSKNLFYLNNRYILPSLIKNLEIIRTQRSKQEIVRLTEEFLKIVTDYNQTFEHVTNEIFTKSIINREINSRISCVDLFSPDYVIPFPNNQENVDKKVDVKDRLQSILTHLDSILQQINIMIARH</sequence>
<dbReference type="Proteomes" id="UP001232063">
    <property type="component" value="Unassembled WGS sequence"/>
</dbReference>
<keyword evidence="1" id="KW-0812">Transmembrane</keyword>
<protein>
    <submittedName>
        <fullName evidence="2">Uncharacterized protein</fullName>
    </submittedName>
</protein>
<keyword evidence="3" id="KW-1185">Reference proteome</keyword>
<keyword evidence="1" id="KW-1133">Transmembrane helix</keyword>
<feature type="transmembrane region" description="Helical" evidence="1">
    <location>
        <begin position="6"/>
        <end position="22"/>
    </location>
</feature>
<dbReference type="EMBL" id="JASJOU010000004">
    <property type="protein sequence ID" value="MDJ1501835.1"/>
    <property type="molecule type" value="Genomic_DNA"/>
</dbReference>
<comment type="caution">
    <text evidence="2">The sequence shown here is derived from an EMBL/GenBank/DDBJ whole genome shotgun (WGS) entry which is preliminary data.</text>
</comment>
<dbReference type="AlphaFoldDB" id="A0AAE3R5M5"/>
<evidence type="ECO:0000313" key="3">
    <source>
        <dbReference type="Proteomes" id="UP001232063"/>
    </source>
</evidence>
<name>A0AAE3R5M5_9BACT</name>
<organism evidence="2 3">
    <name type="scientific">Xanthocytophaga agilis</name>
    <dbReference type="NCBI Taxonomy" id="3048010"/>
    <lineage>
        <taxon>Bacteria</taxon>
        <taxon>Pseudomonadati</taxon>
        <taxon>Bacteroidota</taxon>
        <taxon>Cytophagia</taxon>
        <taxon>Cytophagales</taxon>
        <taxon>Rhodocytophagaceae</taxon>
        <taxon>Xanthocytophaga</taxon>
    </lineage>
</organism>
<evidence type="ECO:0000256" key="1">
    <source>
        <dbReference type="SAM" id="Phobius"/>
    </source>
</evidence>
<dbReference type="RefSeq" id="WP_314511501.1">
    <property type="nucleotide sequence ID" value="NZ_JASJOU010000004.1"/>
</dbReference>
<keyword evidence="1" id="KW-0472">Membrane</keyword>
<reference evidence="2" key="1">
    <citation type="submission" date="2023-05" db="EMBL/GenBank/DDBJ databases">
        <authorList>
            <person name="Zhang X."/>
        </authorList>
    </citation>
    <scope>NUCLEOTIDE SEQUENCE</scope>
    <source>
        <strain evidence="2">BD1B2-1</strain>
    </source>
</reference>
<evidence type="ECO:0000313" key="2">
    <source>
        <dbReference type="EMBL" id="MDJ1501835.1"/>
    </source>
</evidence>